<evidence type="ECO:0000256" key="1">
    <source>
        <dbReference type="SAM" id="MobiDB-lite"/>
    </source>
</evidence>
<dbReference type="SUPFAM" id="SSF48452">
    <property type="entry name" value="TPR-like"/>
    <property type="match status" value="1"/>
</dbReference>
<protein>
    <submittedName>
        <fullName evidence="2">Uncharacterized protein</fullName>
    </submittedName>
</protein>
<reference evidence="2 3" key="1">
    <citation type="journal article" date="2016" name="Nat. Commun.">
        <title>Thousands of microbial genomes shed light on interconnected biogeochemical processes in an aquifer system.</title>
        <authorList>
            <person name="Anantharaman K."/>
            <person name="Brown C.T."/>
            <person name="Hug L.A."/>
            <person name="Sharon I."/>
            <person name="Castelle C.J."/>
            <person name="Probst A.J."/>
            <person name="Thomas B.C."/>
            <person name="Singh A."/>
            <person name="Wilkins M.J."/>
            <person name="Karaoz U."/>
            <person name="Brodie E.L."/>
            <person name="Williams K.H."/>
            <person name="Hubbard S.S."/>
            <person name="Banfield J.F."/>
        </authorList>
    </citation>
    <scope>NUCLEOTIDE SEQUENCE [LARGE SCALE GENOMIC DNA]</scope>
</reference>
<organism evidence="2 3">
    <name type="scientific">Candidatus Lloydbacteria bacterium RIFCSPHIGHO2_02_FULL_51_22</name>
    <dbReference type="NCBI Taxonomy" id="1798663"/>
    <lineage>
        <taxon>Bacteria</taxon>
        <taxon>Candidatus Lloydiibacteriota</taxon>
    </lineage>
</organism>
<name>A0A1G2D6H0_9BACT</name>
<gene>
    <name evidence="2" type="ORF">A3D67_01630</name>
</gene>
<evidence type="ECO:0000313" key="2">
    <source>
        <dbReference type="EMBL" id="OGZ09189.1"/>
    </source>
</evidence>
<evidence type="ECO:0000313" key="3">
    <source>
        <dbReference type="Proteomes" id="UP000178099"/>
    </source>
</evidence>
<feature type="region of interest" description="Disordered" evidence="1">
    <location>
        <begin position="33"/>
        <end position="53"/>
    </location>
</feature>
<dbReference type="Proteomes" id="UP000178099">
    <property type="component" value="Unassembled WGS sequence"/>
</dbReference>
<dbReference type="Gene3D" id="1.25.40.10">
    <property type="entry name" value="Tetratricopeptide repeat domain"/>
    <property type="match status" value="1"/>
</dbReference>
<comment type="caution">
    <text evidence="2">The sequence shown here is derived from an EMBL/GenBank/DDBJ whole genome shotgun (WGS) entry which is preliminary data.</text>
</comment>
<dbReference type="InterPro" id="IPR011990">
    <property type="entry name" value="TPR-like_helical_dom_sf"/>
</dbReference>
<accession>A0A1G2D6H0</accession>
<proteinExistence type="predicted"/>
<feature type="compositionally biased region" description="Low complexity" evidence="1">
    <location>
        <begin position="38"/>
        <end position="51"/>
    </location>
</feature>
<dbReference type="EMBL" id="MHLN01000054">
    <property type="protein sequence ID" value="OGZ09189.1"/>
    <property type="molecule type" value="Genomic_DNA"/>
</dbReference>
<sequence length="249" mass="27792">MPSKTTLFLFSGLAALIILGSIGYYNPRPETVAVNDGPDTSPPSDSATPVDDIAEKDTKSAQKIVENAMVEEKQGSGDSAPWDSNATAVSVPVPDLNRPLVFPGGYAAERAAQVTEQVVTIVAILKASDNRFNEWMDLAMLRKSIEDYDGAREIWEYVGAIRPGNSLSFANLGMLYGYYLNNPLKAEANLLHAIENEPRFFDFYTRMTDFYIEVTHDKNKSIDFLDRSIQKYPEWTELKDLKEHVAQTQ</sequence>
<dbReference type="AlphaFoldDB" id="A0A1G2D6H0"/>